<dbReference type="EC" id="4.4.1.20" evidence="15"/>
<evidence type="ECO:0000313" key="22">
    <source>
        <dbReference type="EMBL" id="TMW56479.1"/>
    </source>
</evidence>
<keyword evidence="23" id="KW-1185">Reference proteome</keyword>
<evidence type="ECO:0000256" key="2">
    <source>
        <dbReference type="ARBA" id="ARBA00022679"/>
    </source>
</evidence>
<evidence type="ECO:0000256" key="6">
    <source>
        <dbReference type="ARBA" id="ARBA00023002"/>
    </source>
</evidence>
<comment type="pathway">
    <text evidence="14">Lipid metabolism; arachidonate metabolism.</text>
</comment>
<evidence type="ECO:0000256" key="8">
    <source>
        <dbReference type="ARBA" id="ARBA00023128"/>
    </source>
</evidence>
<dbReference type="GO" id="GO:0005741">
    <property type="term" value="C:mitochondrial outer membrane"/>
    <property type="evidence" value="ECO:0007669"/>
    <property type="project" value="UniProtKB-SubCell"/>
</dbReference>
<evidence type="ECO:0000256" key="9">
    <source>
        <dbReference type="ARBA" id="ARBA00023136"/>
    </source>
</evidence>
<evidence type="ECO:0000256" key="10">
    <source>
        <dbReference type="ARBA" id="ARBA00023139"/>
    </source>
</evidence>
<comment type="catalytic activity">
    <reaction evidence="17">
        <text>15-deoxy-Delta(12,14)-prostaglandin J2 + glutathione = 15-deoxy-Delta(12,14)-prostaglandin J2-S-(R)-glutathione</text>
        <dbReference type="Rhea" id="RHEA:75963"/>
        <dbReference type="ChEBI" id="CHEBI:57925"/>
        <dbReference type="ChEBI" id="CHEBI:85236"/>
        <dbReference type="ChEBI" id="CHEBI:194498"/>
    </reaction>
    <physiologicalReaction direction="left-to-right" evidence="17">
        <dbReference type="Rhea" id="RHEA:75964"/>
    </physiologicalReaction>
</comment>
<keyword evidence="5 21" id="KW-1133">Transmembrane helix</keyword>
<evidence type="ECO:0000256" key="3">
    <source>
        <dbReference type="ARBA" id="ARBA00022692"/>
    </source>
</evidence>
<keyword evidence="3 21" id="KW-0812">Transmembrane</keyword>
<feature type="transmembrane region" description="Helical" evidence="21">
    <location>
        <begin position="12"/>
        <end position="28"/>
    </location>
</feature>
<evidence type="ECO:0000256" key="17">
    <source>
        <dbReference type="ARBA" id="ARBA00051411"/>
    </source>
</evidence>
<evidence type="ECO:0000256" key="12">
    <source>
        <dbReference type="ARBA" id="ARBA00023288"/>
    </source>
</evidence>
<dbReference type="Gene3D" id="1.20.120.550">
    <property type="entry name" value="Membrane associated eicosanoid/glutathione metabolism-like domain"/>
    <property type="match status" value="1"/>
</dbReference>
<evidence type="ECO:0000256" key="13">
    <source>
        <dbReference type="ARBA" id="ARBA00037884"/>
    </source>
</evidence>
<evidence type="ECO:0000256" key="21">
    <source>
        <dbReference type="SAM" id="Phobius"/>
    </source>
</evidence>
<evidence type="ECO:0000256" key="15">
    <source>
        <dbReference type="ARBA" id="ARBA00039056"/>
    </source>
</evidence>
<evidence type="ECO:0000256" key="18">
    <source>
        <dbReference type="ARBA" id="ARBA00069748"/>
    </source>
</evidence>
<evidence type="ECO:0000256" key="14">
    <source>
        <dbReference type="ARBA" id="ARBA00037916"/>
    </source>
</evidence>
<dbReference type="AlphaFoldDB" id="A0A8K1C4V7"/>
<evidence type="ECO:0000256" key="1">
    <source>
        <dbReference type="ARBA" id="ARBA00004374"/>
    </source>
</evidence>
<evidence type="ECO:0000256" key="5">
    <source>
        <dbReference type="ARBA" id="ARBA00022989"/>
    </source>
</evidence>
<keyword evidence="2" id="KW-0808">Transferase</keyword>
<evidence type="ECO:0000256" key="20">
    <source>
        <dbReference type="ARBA" id="ARBA00076908"/>
    </source>
</evidence>
<comment type="pathway">
    <text evidence="13">Lipid metabolism; leukotriene C4 biosynthesis.</text>
</comment>
<proteinExistence type="predicted"/>
<comment type="subcellular location">
    <subcellularLocation>
        <location evidence="1">Mitochondrion outer membrane</location>
        <topology evidence="1">Multi-pass membrane protein</topology>
    </subcellularLocation>
</comment>
<organism evidence="22 23">
    <name type="scientific">Pythium oligandrum</name>
    <name type="common">Mycoparasitic fungus</name>
    <dbReference type="NCBI Taxonomy" id="41045"/>
    <lineage>
        <taxon>Eukaryota</taxon>
        <taxon>Sar</taxon>
        <taxon>Stramenopiles</taxon>
        <taxon>Oomycota</taxon>
        <taxon>Peronosporomycetes</taxon>
        <taxon>Pythiales</taxon>
        <taxon>Pythiaceae</taxon>
        <taxon>Pythium</taxon>
    </lineage>
</organism>
<evidence type="ECO:0000256" key="7">
    <source>
        <dbReference type="ARBA" id="ARBA00023098"/>
    </source>
</evidence>
<dbReference type="InterPro" id="IPR023352">
    <property type="entry name" value="MAPEG-like_dom_sf"/>
</dbReference>
<keyword evidence="6" id="KW-0560">Oxidoreductase</keyword>
<feature type="transmembrane region" description="Helical" evidence="21">
    <location>
        <begin position="91"/>
        <end position="109"/>
    </location>
</feature>
<reference evidence="22" key="1">
    <citation type="submission" date="2019-03" db="EMBL/GenBank/DDBJ databases">
        <title>Long read genome sequence of the mycoparasitic Pythium oligandrum ATCC 38472 isolated from sugarbeet rhizosphere.</title>
        <authorList>
            <person name="Gaulin E."/>
        </authorList>
    </citation>
    <scope>NUCLEOTIDE SEQUENCE</scope>
    <source>
        <strain evidence="22">ATCC 38472_TT</strain>
    </source>
</reference>
<dbReference type="EMBL" id="SPLM01000145">
    <property type="protein sequence ID" value="TMW56479.1"/>
    <property type="molecule type" value="Genomic_DNA"/>
</dbReference>
<dbReference type="GO" id="GO:0006691">
    <property type="term" value="P:leukotriene metabolic process"/>
    <property type="evidence" value="ECO:0007669"/>
    <property type="project" value="UniProtKB-ARBA"/>
</dbReference>
<name>A0A8K1C4V7_PYTOL</name>
<dbReference type="OrthoDB" id="410651at2759"/>
<keyword evidence="12" id="KW-0449">Lipoprotein</keyword>
<dbReference type="GO" id="GO:0004464">
    <property type="term" value="F:leukotriene-C4 synthase activity"/>
    <property type="evidence" value="ECO:0007669"/>
    <property type="project" value="UniProtKB-EC"/>
</dbReference>
<comment type="caution">
    <text evidence="22">The sequence shown here is derived from an EMBL/GenBank/DDBJ whole genome shotgun (WGS) entry which is preliminary data.</text>
</comment>
<feature type="transmembrane region" description="Helical" evidence="21">
    <location>
        <begin position="121"/>
        <end position="141"/>
    </location>
</feature>
<dbReference type="GO" id="GO:0004602">
    <property type="term" value="F:glutathione peroxidase activity"/>
    <property type="evidence" value="ECO:0007669"/>
    <property type="project" value="TreeGrafter"/>
</dbReference>
<protein>
    <recommendedName>
        <fullName evidence="18">Glutathione S-transferase 3, mitochondrial</fullName>
        <ecNumber evidence="15">4.4.1.20</ecNumber>
    </recommendedName>
    <alternativeName>
        <fullName evidence="19">Glutathione peroxidase MGST3</fullName>
    </alternativeName>
    <alternativeName>
        <fullName evidence="20">LTC4 synthase MGST3</fullName>
    </alternativeName>
</protein>
<dbReference type="SUPFAM" id="SSF161084">
    <property type="entry name" value="MAPEG domain-like"/>
    <property type="match status" value="1"/>
</dbReference>
<evidence type="ECO:0000256" key="16">
    <source>
        <dbReference type="ARBA" id="ARBA00049298"/>
    </source>
</evidence>
<dbReference type="InterPro" id="IPR050997">
    <property type="entry name" value="MAPEG"/>
</dbReference>
<keyword evidence="8" id="KW-0496">Mitochondrion</keyword>
<dbReference type="Pfam" id="PF01124">
    <property type="entry name" value="MAPEG"/>
    <property type="match status" value="1"/>
</dbReference>
<dbReference type="GO" id="GO:0006629">
    <property type="term" value="P:lipid metabolic process"/>
    <property type="evidence" value="ECO:0007669"/>
    <property type="project" value="UniProtKB-KW"/>
</dbReference>
<evidence type="ECO:0000256" key="4">
    <source>
        <dbReference type="ARBA" id="ARBA00022787"/>
    </source>
</evidence>
<keyword evidence="7" id="KW-0443">Lipid metabolism</keyword>
<dbReference type="GO" id="GO:0005635">
    <property type="term" value="C:nuclear envelope"/>
    <property type="evidence" value="ECO:0007669"/>
    <property type="project" value="TreeGrafter"/>
</dbReference>
<keyword evidence="4" id="KW-1000">Mitochondrion outer membrane</keyword>
<evidence type="ECO:0000256" key="19">
    <source>
        <dbReference type="ARBA" id="ARBA00075145"/>
    </source>
</evidence>
<sequence length="142" mass="15682">MAVPVMLEKEHGYVVFVVVLLTFVNLWAGGKVGRARKQYGIEYPQMYAEKSDRDAWAFNCVQRAHQNMLENVPIFLATLFVSAIFRPGYAAIFGLVRVLGFIAYVQGYASGNPKKRFQGAFGYIGMLGGLVLAIEAGIKLLA</sequence>
<dbReference type="Proteomes" id="UP000794436">
    <property type="component" value="Unassembled WGS sequence"/>
</dbReference>
<comment type="catalytic activity">
    <reaction evidence="16">
        <text>leukotriene C4 = leukotriene A4 + glutathione</text>
        <dbReference type="Rhea" id="RHEA:17617"/>
        <dbReference type="ChEBI" id="CHEBI:57463"/>
        <dbReference type="ChEBI" id="CHEBI:57925"/>
        <dbReference type="ChEBI" id="CHEBI:57973"/>
        <dbReference type="EC" id="4.4.1.20"/>
    </reaction>
    <physiologicalReaction direction="right-to-left" evidence="16">
        <dbReference type="Rhea" id="RHEA:17619"/>
    </physiologicalReaction>
</comment>
<dbReference type="InterPro" id="IPR001129">
    <property type="entry name" value="Membr-assoc_MAPEG"/>
</dbReference>
<keyword evidence="10" id="KW-0564">Palmitate</keyword>
<dbReference type="PANTHER" id="PTHR10250">
    <property type="entry name" value="MICROSOMAL GLUTATHIONE S-TRANSFERASE"/>
    <property type="match status" value="1"/>
</dbReference>
<dbReference type="PANTHER" id="PTHR10250:SF26">
    <property type="entry name" value="GLUTATHIONE S-TRANSFERASE 3, MITOCHONDRIAL"/>
    <property type="match status" value="1"/>
</dbReference>
<dbReference type="FunFam" id="1.20.120.550:FF:000004">
    <property type="entry name" value="Microsomal glutathione S-transferase 3"/>
    <property type="match status" value="1"/>
</dbReference>
<dbReference type="GO" id="GO:0004364">
    <property type="term" value="F:glutathione transferase activity"/>
    <property type="evidence" value="ECO:0007669"/>
    <property type="project" value="TreeGrafter"/>
</dbReference>
<evidence type="ECO:0000313" key="23">
    <source>
        <dbReference type="Proteomes" id="UP000794436"/>
    </source>
</evidence>
<keyword evidence="9 21" id="KW-0472">Membrane</keyword>
<accession>A0A8K1C4V7</accession>
<dbReference type="GO" id="GO:0005783">
    <property type="term" value="C:endoplasmic reticulum"/>
    <property type="evidence" value="ECO:0007669"/>
    <property type="project" value="TreeGrafter"/>
</dbReference>
<evidence type="ECO:0000256" key="11">
    <source>
        <dbReference type="ARBA" id="ARBA00023239"/>
    </source>
</evidence>
<gene>
    <name evidence="22" type="ORF">Poli38472_006489</name>
</gene>
<keyword evidence="11" id="KW-0456">Lyase</keyword>